<reference evidence="4" key="1">
    <citation type="journal article" date="2014" name="PLoS Negl. Trop. Dis.">
        <title>Identification and characterization of seminal fluid proteins in the Asian tiger mosquito, Aedes albopictus.</title>
        <authorList>
            <person name="Boes K.E."/>
            <person name="Ribeiro J.M."/>
            <person name="Wong A."/>
            <person name="Harrington L.C."/>
            <person name="Wolfner M.F."/>
            <person name="Sirot L.K."/>
        </authorList>
    </citation>
    <scope>NUCLEOTIDE SEQUENCE</scope>
    <source>
        <tissue evidence="4">Reproductive organs</tissue>
    </source>
</reference>
<evidence type="ECO:0000313" key="4">
    <source>
        <dbReference type="EMBL" id="JAC12744.1"/>
    </source>
</evidence>
<dbReference type="VEuPathDB" id="VectorBase:AALFPA_048395"/>
<dbReference type="InterPro" id="IPR050541">
    <property type="entry name" value="LRR_TM_domain-containing"/>
</dbReference>
<proteinExistence type="evidence at transcript level"/>
<feature type="transmembrane region" description="Helical" evidence="3">
    <location>
        <begin position="487"/>
        <end position="511"/>
    </location>
</feature>
<keyword evidence="3" id="KW-1133">Transmembrane helix</keyword>
<dbReference type="InterPro" id="IPR032675">
    <property type="entry name" value="LRR_dom_sf"/>
</dbReference>
<keyword evidence="1" id="KW-0433">Leucine-rich repeat</keyword>
<name>A0A023EWE0_AEDAL</name>
<dbReference type="VEuPathDB" id="VectorBase:AALF017333"/>
<dbReference type="Pfam" id="PF13855">
    <property type="entry name" value="LRR_8"/>
    <property type="match status" value="1"/>
</dbReference>
<keyword evidence="3" id="KW-0812">Transmembrane</keyword>
<evidence type="ECO:0000256" key="2">
    <source>
        <dbReference type="ARBA" id="ARBA00022737"/>
    </source>
</evidence>
<dbReference type="AlphaFoldDB" id="A0A023EWE0"/>
<dbReference type="SUPFAM" id="SSF52058">
    <property type="entry name" value="L domain-like"/>
    <property type="match status" value="1"/>
</dbReference>
<organism evidence="4">
    <name type="scientific">Aedes albopictus</name>
    <name type="common">Asian tiger mosquito</name>
    <name type="synonym">Stegomyia albopicta</name>
    <dbReference type="NCBI Taxonomy" id="7160"/>
    <lineage>
        <taxon>Eukaryota</taxon>
        <taxon>Metazoa</taxon>
        <taxon>Ecdysozoa</taxon>
        <taxon>Arthropoda</taxon>
        <taxon>Hexapoda</taxon>
        <taxon>Insecta</taxon>
        <taxon>Pterygota</taxon>
        <taxon>Neoptera</taxon>
        <taxon>Endopterygota</taxon>
        <taxon>Diptera</taxon>
        <taxon>Nematocera</taxon>
        <taxon>Culicoidea</taxon>
        <taxon>Culicidae</taxon>
        <taxon>Culicinae</taxon>
        <taxon>Aedini</taxon>
        <taxon>Aedes</taxon>
        <taxon>Stegomyia</taxon>
    </lineage>
</organism>
<dbReference type="VEuPathDB" id="VectorBase:AALC636_018160"/>
<dbReference type="PANTHER" id="PTHR24369:SF213">
    <property type="entry name" value="INSULIN LIKE GROWTH FACTOR BINDING PROTEIN ACID LABILE SUBUNIT"/>
    <property type="match status" value="1"/>
</dbReference>
<dbReference type="Gene3D" id="3.80.10.10">
    <property type="entry name" value="Ribonuclease Inhibitor"/>
    <property type="match status" value="3"/>
</dbReference>
<evidence type="ECO:0000256" key="1">
    <source>
        <dbReference type="ARBA" id="ARBA00022614"/>
    </source>
</evidence>
<keyword evidence="2" id="KW-0677">Repeat</keyword>
<evidence type="ECO:0000256" key="3">
    <source>
        <dbReference type="SAM" id="Phobius"/>
    </source>
</evidence>
<dbReference type="GO" id="GO:0005886">
    <property type="term" value="C:plasma membrane"/>
    <property type="evidence" value="ECO:0007669"/>
    <property type="project" value="TreeGrafter"/>
</dbReference>
<accession>A0A023EWE0</accession>
<dbReference type="EMBL" id="GAPW01000854">
    <property type="protein sequence ID" value="JAC12744.1"/>
    <property type="molecule type" value="mRNA"/>
</dbReference>
<protein>
    <submittedName>
        <fullName evidence="4">Putative extracellular matrix protein slit</fullName>
    </submittedName>
</protein>
<sequence length="542" mass="60868">MKHWSSVSPPFSTSNCGSCETKKMTRLCNRNNNSKIWLLLLALIANGHTLKDTEFEPVEGICDTCTCTVRNESNAQYLSYSILDCSTKNLRHMLASWPDVFDNEQANQEIVFSLSGNDIKSLQQLPATEADLVFSCRHCNLTEMASGAFLDTPNIIRLDLSWNLLTGDALRPDVFRGKYAEQEYESIALDELDLSYNAVDFLDAALFEHMIHLRRLSLAHNPLKKLTDGTVTALGSISRLEHLDLSYAQLDDLPGEMFQKIEGLRELLVQGNQFTVVPSSIRLLKPTLMALYVGENPIQRLDEESFFDLDHLTQLNISGMPLLDDVDTGTFSGLKSLEVLSCTNNPKLVEFDMSDLKGLIRLRQLDISHCAIEHLRLDEPIPVQDETSDIAFIETFPKLRSVKLEGNPWHCDCELYEIIESIKHILEDDDEFQGPHHSSEARCETPYDLSALPLTELAGKSLCSTPPKKVPKIPIYEAPAFLRPRSIVLSLLSVVVVLLIGLIIGVIIVCIKRKLKENDFRFASPVRYTTVRNSTTSTILQA</sequence>
<dbReference type="PANTHER" id="PTHR24369">
    <property type="entry name" value="ANTIGEN BSP, PUTATIVE-RELATED"/>
    <property type="match status" value="1"/>
</dbReference>
<dbReference type="SMART" id="SM00369">
    <property type="entry name" value="LRR_TYP"/>
    <property type="match status" value="6"/>
</dbReference>
<dbReference type="InterPro" id="IPR001611">
    <property type="entry name" value="Leu-rich_rpt"/>
</dbReference>
<keyword evidence="3" id="KW-0472">Membrane</keyword>
<dbReference type="InterPro" id="IPR003591">
    <property type="entry name" value="Leu-rich_rpt_typical-subtyp"/>
</dbReference>